<dbReference type="AlphaFoldDB" id="A0A7W9L263"/>
<dbReference type="InterPro" id="IPR050556">
    <property type="entry name" value="Type_II_TA_system_RNase"/>
</dbReference>
<dbReference type="SUPFAM" id="SSF88723">
    <property type="entry name" value="PIN domain-like"/>
    <property type="match status" value="1"/>
</dbReference>
<dbReference type="InterPro" id="IPR029060">
    <property type="entry name" value="PIN-like_dom_sf"/>
</dbReference>
<keyword evidence="2 8" id="KW-1277">Toxin-antitoxin system</keyword>
<dbReference type="InterPro" id="IPR002716">
    <property type="entry name" value="PIN_dom"/>
</dbReference>
<protein>
    <recommendedName>
        <fullName evidence="8">Ribonuclease VapC</fullName>
        <shortName evidence="8">RNase VapC</shortName>
        <ecNumber evidence="8">3.1.-.-</ecNumber>
    </recommendedName>
    <alternativeName>
        <fullName evidence="8">Toxin VapC</fullName>
    </alternativeName>
</protein>
<dbReference type="Pfam" id="PF01850">
    <property type="entry name" value="PIN"/>
    <property type="match status" value="1"/>
</dbReference>
<proteinExistence type="inferred from homology"/>
<dbReference type="PANTHER" id="PTHR33653">
    <property type="entry name" value="RIBONUCLEASE VAPC2"/>
    <property type="match status" value="1"/>
</dbReference>
<dbReference type="RefSeq" id="WP_183855877.1">
    <property type="nucleotide sequence ID" value="NZ_JACHOO010000004.1"/>
</dbReference>
<keyword evidence="8" id="KW-0800">Toxin</keyword>
<dbReference type="CDD" id="cd18731">
    <property type="entry name" value="PIN_NgFitB-like"/>
    <property type="match status" value="1"/>
</dbReference>
<dbReference type="GO" id="GO:0000287">
    <property type="term" value="F:magnesium ion binding"/>
    <property type="evidence" value="ECO:0007669"/>
    <property type="project" value="UniProtKB-UniRule"/>
</dbReference>
<dbReference type="GO" id="GO:0090729">
    <property type="term" value="F:toxin activity"/>
    <property type="evidence" value="ECO:0007669"/>
    <property type="project" value="UniProtKB-KW"/>
</dbReference>
<evidence type="ECO:0000256" key="2">
    <source>
        <dbReference type="ARBA" id="ARBA00022649"/>
    </source>
</evidence>
<dbReference type="InterPro" id="IPR022907">
    <property type="entry name" value="VapC_family"/>
</dbReference>
<comment type="cofactor">
    <cofactor evidence="1 8">
        <name>Mg(2+)</name>
        <dbReference type="ChEBI" id="CHEBI:18420"/>
    </cofactor>
</comment>
<comment type="caution">
    <text evidence="10">The sequence shown here is derived from an EMBL/GenBank/DDBJ whole genome shotgun (WGS) entry which is preliminary data.</text>
</comment>
<gene>
    <name evidence="8" type="primary">vapC</name>
    <name evidence="10" type="ORF">GGQ63_002313</name>
</gene>
<keyword evidence="4 8" id="KW-0479">Metal-binding</keyword>
<reference evidence="10 11" key="1">
    <citation type="submission" date="2020-08" db="EMBL/GenBank/DDBJ databases">
        <title>Genomic Encyclopedia of Type Strains, Phase IV (KMG-IV): sequencing the most valuable type-strain genomes for metagenomic binning, comparative biology and taxonomic classification.</title>
        <authorList>
            <person name="Goeker M."/>
        </authorList>
    </citation>
    <scope>NUCLEOTIDE SEQUENCE [LARGE SCALE GENOMIC DNA]</scope>
    <source>
        <strain evidence="10 11">DSM 16268</strain>
    </source>
</reference>
<feature type="binding site" evidence="8">
    <location>
        <position position="106"/>
    </location>
    <ligand>
        <name>Mg(2+)</name>
        <dbReference type="ChEBI" id="CHEBI:18420"/>
    </ligand>
</feature>
<keyword evidence="11" id="KW-1185">Reference proteome</keyword>
<keyword evidence="6 8" id="KW-0460">Magnesium</keyword>
<evidence type="ECO:0000256" key="6">
    <source>
        <dbReference type="ARBA" id="ARBA00022842"/>
    </source>
</evidence>
<accession>A0A7W9L263</accession>
<evidence type="ECO:0000256" key="1">
    <source>
        <dbReference type="ARBA" id="ARBA00001946"/>
    </source>
</evidence>
<evidence type="ECO:0000256" key="5">
    <source>
        <dbReference type="ARBA" id="ARBA00022801"/>
    </source>
</evidence>
<evidence type="ECO:0000313" key="10">
    <source>
        <dbReference type="EMBL" id="MBB5753247.1"/>
    </source>
</evidence>
<dbReference type="HAMAP" id="MF_00265">
    <property type="entry name" value="VapC_Nob1"/>
    <property type="match status" value="1"/>
</dbReference>
<name>A0A7W9L263_9HYPH</name>
<comment type="similarity">
    <text evidence="7 8">Belongs to the PINc/VapC protein family.</text>
</comment>
<dbReference type="EMBL" id="JACHOO010000004">
    <property type="protein sequence ID" value="MBB5753247.1"/>
    <property type="molecule type" value="Genomic_DNA"/>
</dbReference>
<evidence type="ECO:0000256" key="7">
    <source>
        <dbReference type="ARBA" id="ARBA00038093"/>
    </source>
</evidence>
<sequence length="141" mass="15047">MIVLDTDVLSELMKPPALVSGAVVSWFARVRPEAAFTTTITVAEIRSGLAFMPDGRRKEEKTAMFERVLAAAFGPRILPFDLAAAASYASIVAARRREGLGGKPLDHLIAAIAQAAGMMVATRNLRDFSGCGVAVVDPWTD</sequence>
<evidence type="ECO:0000313" key="11">
    <source>
        <dbReference type="Proteomes" id="UP000523821"/>
    </source>
</evidence>
<dbReference type="PANTHER" id="PTHR33653:SF1">
    <property type="entry name" value="RIBONUCLEASE VAPC2"/>
    <property type="match status" value="1"/>
</dbReference>
<dbReference type="Gene3D" id="3.40.50.1010">
    <property type="entry name" value="5'-nuclease"/>
    <property type="match status" value="1"/>
</dbReference>
<evidence type="ECO:0000259" key="9">
    <source>
        <dbReference type="Pfam" id="PF01850"/>
    </source>
</evidence>
<dbReference type="EC" id="3.1.-.-" evidence="8"/>
<evidence type="ECO:0000256" key="4">
    <source>
        <dbReference type="ARBA" id="ARBA00022723"/>
    </source>
</evidence>
<comment type="function">
    <text evidence="8">Toxic component of a toxin-antitoxin (TA) system. An RNase.</text>
</comment>
<keyword evidence="3 8" id="KW-0540">Nuclease</keyword>
<dbReference type="GO" id="GO:0004540">
    <property type="term" value="F:RNA nuclease activity"/>
    <property type="evidence" value="ECO:0007669"/>
    <property type="project" value="InterPro"/>
</dbReference>
<feature type="binding site" evidence="8">
    <location>
        <position position="5"/>
    </location>
    <ligand>
        <name>Mg(2+)</name>
        <dbReference type="ChEBI" id="CHEBI:18420"/>
    </ligand>
</feature>
<dbReference type="GO" id="GO:0016787">
    <property type="term" value="F:hydrolase activity"/>
    <property type="evidence" value="ECO:0007669"/>
    <property type="project" value="UniProtKB-KW"/>
</dbReference>
<dbReference type="Proteomes" id="UP000523821">
    <property type="component" value="Unassembled WGS sequence"/>
</dbReference>
<keyword evidence="5 8" id="KW-0378">Hydrolase</keyword>
<organism evidence="10 11">
    <name type="scientific">Prosthecomicrobium pneumaticum</name>
    <dbReference type="NCBI Taxonomy" id="81895"/>
    <lineage>
        <taxon>Bacteria</taxon>
        <taxon>Pseudomonadati</taxon>
        <taxon>Pseudomonadota</taxon>
        <taxon>Alphaproteobacteria</taxon>
        <taxon>Hyphomicrobiales</taxon>
        <taxon>Kaistiaceae</taxon>
        <taxon>Prosthecomicrobium</taxon>
    </lineage>
</organism>
<evidence type="ECO:0000256" key="3">
    <source>
        <dbReference type="ARBA" id="ARBA00022722"/>
    </source>
</evidence>
<evidence type="ECO:0000256" key="8">
    <source>
        <dbReference type="HAMAP-Rule" id="MF_00265"/>
    </source>
</evidence>
<feature type="domain" description="PIN" evidence="9">
    <location>
        <begin position="2"/>
        <end position="126"/>
    </location>
</feature>